<evidence type="ECO:0000256" key="10">
    <source>
        <dbReference type="SAM" id="MobiDB-lite"/>
    </source>
</evidence>
<dbReference type="Gene3D" id="3.90.190.20">
    <property type="entry name" value="Mur ligase, C-terminal domain"/>
    <property type="match status" value="1"/>
</dbReference>
<evidence type="ECO:0000256" key="7">
    <source>
        <dbReference type="ARBA" id="ARBA00022984"/>
    </source>
</evidence>
<evidence type="ECO:0000256" key="1">
    <source>
        <dbReference type="ARBA" id="ARBA00005898"/>
    </source>
</evidence>
<keyword evidence="5" id="KW-0067">ATP-binding</keyword>
<keyword evidence="2" id="KW-0963">Cytoplasm</keyword>
<sequence length="464" mass="51110">MIDTILNIIKKFIPERFFKFLQPHYHFLLAVLGNLIYRFPGRKLKVIGVTGTNGKTTTAILTANMLKEAGFKVGLVTSNLIEVAGESIIKDSALGSTTLGRFKLQKLLRKMVSKGAEWVVLEVTSQGLEQHRVLGIPFDVAIFTNLTHEHMELHGTMEAYRDAKAKLFKGLGKSYFKGVQKTIIVNADDKYGKFYMDFKAARRYSVSLGAEGLKGSIVIKAIDLNPTVFGTDFSVEVGGEKQSFHLGLPGSFNVSNALMAIAVGDALNISAKAIKSALMKAEGIDGRMQRIDMGQGFNVYVDYAFTPNAFRMVLGSVREITKGKIITVFGAPGNRDVQKRPLMGNIVTKLSDVVIITDDEPATDDPEKIIDDIKKGINLQNFEVIRDRKEAINKAIQNAKAGDSVIIAGLGPSTVRYTGKKAEAWDDREVVREILRKNSKNSKAQISNANFRPELKSKESMSND</sequence>
<dbReference type="Pfam" id="PF02875">
    <property type="entry name" value="Mur_ligase_C"/>
    <property type="match status" value="1"/>
</dbReference>
<dbReference type="UniPathway" id="UPA00219"/>
<feature type="domain" description="Mur ligase central" evidence="12">
    <location>
        <begin position="49"/>
        <end position="263"/>
    </location>
</feature>
<dbReference type="GO" id="GO:0009252">
    <property type="term" value="P:peptidoglycan biosynthetic process"/>
    <property type="evidence" value="ECO:0007669"/>
    <property type="project" value="UniProtKB-UniPathway"/>
</dbReference>
<dbReference type="GO" id="GO:0071555">
    <property type="term" value="P:cell wall organization"/>
    <property type="evidence" value="ECO:0007669"/>
    <property type="project" value="UniProtKB-KW"/>
</dbReference>
<gene>
    <name evidence="13" type="ORF">UU65_C0002G0174</name>
</gene>
<dbReference type="EMBL" id="LCBL01000002">
    <property type="protein sequence ID" value="KKS09396.1"/>
    <property type="molecule type" value="Genomic_DNA"/>
</dbReference>
<dbReference type="PANTHER" id="PTHR23135">
    <property type="entry name" value="MUR LIGASE FAMILY MEMBER"/>
    <property type="match status" value="1"/>
</dbReference>
<keyword evidence="7 9" id="KW-0573">Peptidoglycan synthesis</keyword>
<keyword evidence="9" id="KW-0132">Cell division</keyword>
<dbReference type="GO" id="GO:0004326">
    <property type="term" value="F:tetrahydrofolylpolyglutamate synthase activity"/>
    <property type="evidence" value="ECO:0007669"/>
    <property type="project" value="InterPro"/>
</dbReference>
<dbReference type="PROSITE" id="PS01011">
    <property type="entry name" value="FOLYLPOLYGLU_SYNT_1"/>
    <property type="match status" value="1"/>
</dbReference>
<dbReference type="NCBIfam" id="NF001126">
    <property type="entry name" value="PRK00139.1-4"/>
    <property type="match status" value="1"/>
</dbReference>
<dbReference type="NCBIfam" id="TIGR01085">
    <property type="entry name" value="murE"/>
    <property type="match status" value="1"/>
</dbReference>
<dbReference type="SUPFAM" id="SSF53244">
    <property type="entry name" value="MurD-like peptide ligases, peptide-binding domain"/>
    <property type="match status" value="1"/>
</dbReference>
<organism evidence="13 14">
    <name type="scientific">candidate division CPR2 bacterium GW2011_GWC1_41_48</name>
    <dbReference type="NCBI Taxonomy" id="1618344"/>
    <lineage>
        <taxon>Bacteria</taxon>
        <taxon>Bacteria division CPR2</taxon>
    </lineage>
</organism>
<dbReference type="Gene3D" id="3.40.1190.10">
    <property type="entry name" value="Mur-like, catalytic domain"/>
    <property type="match status" value="1"/>
</dbReference>
<evidence type="ECO:0000259" key="11">
    <source>
        <dbReference type="Pfam" id="PF02875"/>
    </source>
</evidence>
<comment type="subcellular location">
    <subcellularLocation>
        <location evidence="9">Cytoplasm</location>
    </subcellularLocation>
</comment>
<dbReference type="InterPro" id="IPR036565">
    <property type="entry name" value="Mur-like_cat_sf"/>
</dbReference>
<keyword evidence="8 9" id="KW-0961">Cell wall biogenesis/degradation</keyword>
<keyword evidence="4" id="KW-0547">Nucleotide-binding</keyword>
<comment type="caution">
    <text evidence="13">The sequence shown here is derived from an EMBL/GenBank/DDBJ whole genome shotgun (WGS) entry which is preliminary data.</text>
</comment>
<comment type="pathway">
    <text evidence="9">Cell wall biogenesis; peptidoglycan biosynthesis.</text>
</comment>
<dbReference type="AlphaFoldDB" id="A0A0G0YIM0"/>
<feature type="compositionally biased region" description="Basic and acidic residues" evidence="10">
    <location>
        <begin position="453"/>
        <end position="464"/>
    </location>
</feature>
<dbReference type="Pfam" id="PF08245">
    <property type="entry name" value="Mur_ligase_M"/>
    <property type="match status" value="1"/>
</dbReference>
<evidence type="ECO:0000256" key="2">
    <source>
        <dbReference type="ARBA" id="ARBA00022490"/>
    </source>
</evidence>
<evidence type="ECO:0000259" key="12">
    <source>
        <dbReference type="Pfam" id="PF08245"/>
    </source>
</evidence>
<name>A0A0G0YIM0_UNCC2</name>
<dbReference type="SUPFAM" id="SSF53623">
    <property type="entry name" value="MurD-like peptide ligases, catalytic domain"/>
    <property type="match status" value="1"/>
</dbReference>
<dbReference type="InterPro" id="IPR018109">
    <property type="entry name" value="Folylpolyglutamate_synth_CS"/>
</dbReference>
<evidence type="ECO:0000256" key="8">
    <source>
        <dbReference type="ARBA" id="ARBA00023316"/>
    </source>
</evidence>
<feature type="compositionally biased region" description="Polar residues" evidence="10">
    <location>
        <begin position="441"/>
        <end position="450"/>
    </location>
</feature>
<evidence type="ECO:0000256" key="6">
    <source>
        <dbReference type="ARBA" id="ARBA00022960"/>
    </source>
</evidence>
<evidence type="ECO:0000313" key="14">
    <source>
        <dbReference type="Proteomes" id="UP000033869"/>
    </source>
</evidence>
<dbReference type="GO" id="GO:0005737">
    <property type="term" value="C:cytoplasm"/>
    <property type="evidence" value="ECO:0007669"/>
    <property type="project" value="UniProtKB-SubCell"/>
</dbReference>
<dbReference type="GO" id="GO:0051301">
    <property type="term" value="P:cell division"/>
    <property type="evidence" value="ECO:0007669"/>
    <property type="project" value="UniProtKB-KW"/>
</dbReference>
<protein>
    <submittedName>
        <fullName evidence="13">UDP-N-acetylmuramoyl-L-alanyl-D-glutamate-2, 6-diaminopimelate ligase</fullName>
    </submittedName>
</protein>
<feature type="domain" description="Mur ligase C-terminal" evidence="11">
    <location>
        <begin position="286"/>
        <end position="409"/>
    </location>
</feature>
<keyword evidence="3 13" id="KW-0436">Ligase</keyword>
<evidence type="ECO:0000256" key="3">
    <source>
        <dbReference type="ARBA" id="ARBA00022598"/>
    </source>
</evidence>
<feature type="region of interest" description="Disordered" evidence="10">
    <location>
        <begin position="437"/>
        <end position="464"/>
    </location>
</feature>
<accession>A0A0G0YIM0</accession>
<dbReference type="CDD" id="cd01983">
    <property type="entry name" value="SIMIBI"/>
    <property type="match status" value="1"/>
</dbReference>
<dbReference type="Proteomes" id="UP000033869">
    <property type="component" value="Unassembled WGS sequence"/>
</dbReference>
<evidence type="ECO:0000256" key="9">
    <source>
        <dbReference type="RuleBase" id="RU004135"/>
    </source>
</evidence>
<evidence type="ECO:0000313" key="13">
    <source>
        <dbReference type="EMBL" id="KKS09396.1"/>
    </source>
</evidence>
<dbReference type="InterPro" id="IPR004101">
    <property type="entry name" value="Mur_ligase_C"/>
</dbReference>
<dbReference type="GO" id="GO:0008360">
    <property type="term" value="P:regulation of cell shape"/>
    <property type="evidence" value="ECO:0007669"/>
    <property type="project" value="UniProtKB-KW"/>
</dbReference>
<keyword evidence="6 9" id="KW-0133">Cell shape</keyword>
<dbReference type="InterPro" id="IPR005761">
    <property type="entry name" value="UDP-N-AcMur-Glu-dNH2Pim_ligase"/>
</dbReference>
<dbReference type="PANTHER" id="PTHR23135:SF4">
    <property type="entry name" value="UDP-N-ACETYLMURAMOYL-L-ALANYL-D-GLUTAMATE--2,6-DIAMINOPIMELATE LIGASE MURE HOMOLOG, CHLOROPLASTIC"/>
    <property type="match status" value="1"/>
</dbReference>
<keyword evidence="9" id="KW-0131">Cell cycle</keyword>
<evidence type="ECO:0000256" key="5">
    <source>
        <dbReference type="ARBA" id="ARBA00022840"/>
    </source>
</evidence>
<reference evidence="13 14" key="1">
    <citation type="journal article" date="2015" name="Nature">
        <title>rRNA introns, odd ribosomes, and small enigmatic genomes across a large radiation of phyla.</title>
        <authorList>
            <person name="Brown C.T."/>
            <person name="Hug L.A."/>
            <person name="Thomas B.C."/>
            <person name="Sharon I."/>
            <person name="Castelle C.J."/>
            <person name="Singh A."/>
            <person name="Wilkins M.J."/>
            <person name="Williams K.H."/>
            <person name="Banfield J.F."/>
        </authorList>
    </citation>
    <scope>NUCLEOTIDE SEQUENCE [LARGE SCALE GENOMIC DNA]</scope>
</reference>
<dbReference type="InterPro" id="IPR036615">
    <property type="entry name" value="Mur_ligase_C_dom_sf"/>
</dbReference>
<proteinExistence type="inferred from homology"/>
<evidence type="ECO:0000256" key="4">
    <source>
        <dbReference type="ARBA" id="ARBA00022741"/>
    </source>
</evidence>
<dbReference type="GO" id="GO:0005524">
    <property type="term" value="F:ATP binding"/>
    <property type="evidence" value="ECO:0007669"/>
    <property type="project" value="UniProtKB-KW"/>
</dbReference>
<dbReference type="InterPro" id="IPR013221">
    <property type="entry name" value="Mur_ligase_cen"/>
</dbReference>
<dbReference type="PATRIC" id="fig|1618344.3.peg.511"/>
<comment type="similarity">
    <text evidence="1">Belongs to the MurCDEF family. MurE subfamily.</text>
</comment>